<dbReference type="InterPro" id="IPR027417">
    <property type="entry name" value="P-loop_NTPase"/>
</dbReference>
<sequence length="63" mass="7361">AENIAYSLENVPLEDIINALRKSNIYQFIEQLSQDYETKVEMKDSFLSDSEKQRIAIARVLLR</sequence>
<dbReference type="PANTHER" id="PTHR43394:SF14">
    <property type="entry name" value="TRANSPORTER 2, ATP BINDING CASSETTE SUBFAMILY B"/>
    <property type="match status" value="1"/>
</dbReference>
<dbReference type="GO" id="GO:0015421">
    <property type="term" value="F:ABC-type oligopeptide transporter activity"/>
    <property type="evidence" value="ECO:0007669"/>
    <property type="project" value="TreeGrafter"/>
</dbReference>
<comment type="caution">
    <text evidence="1">The sequence shown here is derived from an EMBL/GenBank/DDBJ whole genome shotgun (WGS) entry which is preliminary data.</text>
</comment>
<accession>A0A815W7Y0</accession>
<dbReference type="SUPFAM" id="SSF52540">
    <property type="entry name" value="P-loop containing nucleoside triphosphate hydrolases"/>
    <property type="match status" value="1"/>
</dbReference>
<dbReference type="PANTHER" id="PTHR43394">
    <property type="entry name" value="ATP-DEPENDENT PERMEASE MDL1, MITOCHONDRIAL"/>
    <property type="match status" value="1"/>
</dbReference>
<protein>
    <submittedName>
        <fullName evidence="1">Uncharacterized protein</fullName>
    </submittedName>
</protein>
<keyword evidence="4" id="KW-1185">Reference proteome</keyword>
<gene>
    <name evidence="2" type="ORF">JXQ802_LOCUS57373</name>
    <name evidence="1" type="ORF">PYM288_LOCUS40781</name>
</gene>
<dbReference type="EMBL" id="CAJNOH010013017">
    <property type="protein sequence ID" value="CAF1541484.1"/>
    <property type="molecule type" value="Genomic_DNA"/>
</dbReference>
<dbReference type="Proteomes" id="UP000663870">
    <property type="component" value="Unassembled WGS sequence"/>
</dbReference>
<dbReference type="InterPro" id="IPR039421">
    <property type="entry name" value="Type_1_exporter"/>
</dbReference>
<evidence type="ECO:0000313" key="1">
    <source>
        <dbReference type="EMBL" id="CAF1541484.1"/>
    </source>
</evidence>
<evidence type="ECO:0000313" key="4">
    <source>
        <dbReference type="Proteomes" id="UP000663870"/>
    </source>
</evidence>
<evidence type="ECO:0000313" key="2">
    <source>
        <dbReference type="EMBL" id="CAF1669644.1"/>
    </source>
</evidence>
<dbReference type="EMBL" id="CAJNOL010014901">
    <property type="protein sequence ID" value="CAF1669644.1"/>
    <property type="molecule type" value="Genomic_DNA"/>
</dbReference>
<dbReference type="Proteomes" id="UP000663854">
    <property type="component" value="Unassembled WGS sequence"/>
</dbReference>
<evidence type="ECO:0000313" key="3">
    <source>
        <dbReference type="Proteomes" id="UP000663854"/>
    </source>
</evidence>
<reference evidence="1" key="1">
    <citation type="submission" date="2021-02" db="EMBL/GenBank/DDBJ databases">
        <authorList>
            <person name="Nowell W R."/>
        </authorList>
    </citation>
    <scope>NUCLEOTIDE SEQUENCE</scope>
</reference>
<dbReference type="AlphaFoldDB" id="A0A815W7Y0"/>
<feature type="non-terminal residue" evidence="1">
    <location>
        <position position="1"/>
    </location>
</feature>
<organism evidence="1 3">
    <name type="scientific">Rotaria sordida</name>
    <dbReference type="NCBI Taxonomy" id="392033"/>
    <lineage>
        <taxon>Eukaryota</taxon>
        <taxon>Metazoa</taxon>
        <taxon>Spiralia</taxon>
        <taxon>Gnathifera</taxon>
        <taxon>Rotifera</taxon>
        <taxon>Eurotatoria</taxon>
        <taxon>Bdelloidea</taxon>
        <taxon>Philodinida</taxon>
        <taxon>Philodinidae</taxon>
        <taxon>Rotaria</taxon>
    </lineage>
</organism>
<dbReference type="Gene3D" id="3.40.50.300">
    <property type="entry name" value="P-loop containing nucleotide triphosphate hydrolases"/>
    <property type="match status" value="1"/>
</dbReference>
<name>A0A815W7Y0_9BILA</name>
<proteinExistence type="predicted"/>